<dbReference type="GO" id="GO:0016020">
    <property type="term" value="C:membrane"/>
    <property type="evidence" value="ECO:0007669"/>
    <property type="project" value="UniProtKB-SubCell"/>
</dbReference>
<evidence type="ECO:0000313" key="7">
    <source>
        <dbReference type="Proteomes" id="UP000527143"/>
    </source>
</evidence>
<evidence type="ECO:0000256" key="5">
    <source>
        <dbReference type="SAM" id="Phobius"/>
    </source>
</evidence>
<evidence type="ECO:0000313" key="6">
    <source>
        <dbReference type="EMBL" id="MBB5711843.1"/>
    </source>
</evidence>
<dbReference type="Pfam" id="PF04140">
    <property type="entry name" value="ICMT"/>
    <property type="match status" value="1"/>
</dbReference>
<proteinExistence type="predicted"/>
<feature type="transmembrane region" description="Helical" evidence="5">
    <location>
        <begin position="130"/>
        <end position="156"/>
    </location>
</feature>
<dbReference type="Proteomes" id="UP000527143">
    <property type="component" value="Unassembled WGS sequence"/>
</dbReference>
<keyword evidence="2 5" id="KW-0812">Transmembrane</keyword>
<dbReference type="AlphaFoldDB" id="A0A840YRM3"/>
<feature type="transmembrane region" description="Helical" evidence="5">
    <location>
        <begin position="44"/>
        <end position="63"/>
    </location>
</feature>
<comment type="subcellular location">
    <subcellularLocation>
        <location evidence="1">Membrane</location>
        <topology evidence="1">Multi-pass membrane protein</topology>
    </subcellularLocation>
</comment>
<dbReference type="InterPro" id="IPR007269">
    <property type="entry name" value="ICMT_MeTrfase"/>
</dbReference>
<accession>A0A840YRM3</accession>
<keyword evidence="6" id="KW-0808">Transferase</keyword>
<dbReference type="PANTHER" id="PTHR43847">
    <property type="entry name" value="BLL3993 PROTEIN"/>
    <property type="match status" value="1"/>
</dbReference>
<feature type="transmembrane region" description="Helical" evidence="5">
    <location>
        <begin position="75"/>
        <end position="93"/>
    </location>
</feature>
<name>A0A840YRM3_9SPHN</name>
<dbReference type="EMBL" id="JACIJF010000010">
    <property type="protein sequence ID" value="MBB5711843.1"/>
    <property type="molecule type" value="Genomic_DNA"/>
</dbReference>
<dbReference type="GO" id="GO:0004671">
    <property type="term" value="F:protein C-terminal S-isoprenylcysteine carboxyl O-methyltransferase activity"/>
    <property type="evidence" value="ECO:0007669"/>
    <property type="project" value="InterPro"/>
</dbReference>
<evidence type="ECO:0000256" key="4">
    <source>
        <dbReference type="ARBA" id="ARBA00023136"/>
    </source>
</evidence>
<evidence type="ECO:0000256" key="1">
    <source>
        <dbReference type="ARBA" id="ARBA00004141"/>
    </source>
</evidence>
<dbReference type="GO" id="GO:0032259">
    <property type="term" value="P:methylation"/>
    <property type="evidence" value="ECO:0007669"/>
    <property type="project" value="UniProtKB-KW"/>
</dbReference>
<dbReference type="Gene3D" id="1.20.120.1630">
    <property type="match status" value="1"/>
</dbReference>
<evidence type="ECO:0000256" key="3">
    <source>
        <dbReference type="ARBA" id="ARBA00022989"/>
    </source>
</evidence>
<feature type="transmembrane region" description="Helical" evidence="5">
    <location>
        <begin position="100"/>
        <end position="118"/>
    </location>
</feature>
<sequence>MQFIYLFIGVAFAYRIAMLGVSIRNERSLRAGGAVEFGARNSKLLAGAHVAFYVAAATEGVIRQPPFDEVTLTGLALYLFGSVMLFVVARTLGRLWTVKLLIANDHVLVTSSLFKVFRHPNYFLNILPELIGYALVLHAFLTLGIGLIIYIVPLALRIREEERVMRDVFRSY</sequence>
<keyword evidence="4 5" id="KW-0472">Membrane</keyword>
<dbReference type="InterPro" id="IPR052527">
    <property type="entry name" value="Metal_cation-efflux_comp"/>
</dbReference>
<gene>
    <name evidence="6" type="ORF">FHT02_003095</name>
</gene>
<evidence type="ECO:0000256" key="2">
    <source>
        <dbReference type="ARBA" id="ARBA00022692"/>
    </source>
</evidence>
<comment type="caution">
    <text evidence="6">The sequence shown here is derived from an EMBL/GenBank/DDBJ whole genome shotgun (WGS) entry which is preliminary data.</text>
</comment>
<organism evidence="6 7">
    <name type="scientific">Sphingomonas xinjiangensis</name>
    <dbReference type="NCBI Taxonomy" id="643568"/>
    <lineage>
        <taxon>Bacteria</taxon>
        <taxon>Pseudomonadati</taxon>
        <taxon>Pseudomonadota</taxon>
        <taxon>Alphaproteobacteria</taxon>
        <taxon>Sphingomonadales</taxon>
        <taxon>Sphingomonadaceae</taxon>
        <taxon>Sphingomonas</taxon>
    </lineage>
</organism>
<keyword evidence="3 5" id="KW-1133">Transmembrane helix</keyword>
<feature type="transmembrane region" description="Helical" evidence="5">
    <location>
        <begin position="6"/>
        <end position="23"/>
    </location>
</feature>
<reference evidence="6 7" key="1">
    <citation type="submission" date="2020-08" db="EMBL/GenBank/DDBJ databases">
        <title>Genomic Encyclopedia of Type Strains, Phase IV (KMG-IV): sequencing the most valuable type-strain genomes for metagenomic binning, comparative biology and taxonomic classification.</title>
        <authorList>
            <person name="Goeker M."/>
        </authorList>
    </citation>
    <scope>NUCLEOTIDE SEQUENCE [LARGE SCALE GENOMIC DNA]</scope>
    <source>
        <strain evidence="6 7">DSM 26736</strain>
    </source>
</reference>
<dbReference type="PANTHER" id="PTHR43847:SF1">
    <property type="entry name" value="BLL3993 PROTEIN"/>
    <property type="match status" value="1"/>
</dbReference>
<protein>
    <submittedName>
        <fullName evidence="6">Isoprenylcysteine carboxyl methyltransferase (ICMT) family protein YpbQ</fullName>
    </submittedName>
</protein>
<keyword evidence="7" id="KW-1185">Reference proteome</keyword>
<dbReference type="RefSeq" id="WP_184089370.1">
    <property type="nucleotide sequence ID" value="NZ_JACIJF010000010.1"/>
</dbReference>
<keyword evidence="6" id="KW-0489">Methyltransferase</keyword>